<proteinExistence type="inferred from homology"/>
<evidence type="ECO:0000256" key="4">
    <source>
        <dbReference type="ARBA" id="ARBA00022475"/>
    </source>
</evidence>
<dbReference type="AlphaFoldDB" id="A0A2U3YSB7"/>
<evidence type="ECO:0000256" key="13">
    <source>
        <dbReference type="RuleBase" id="RU364061"/>
    </source>
</evidence>
<feature type="transmembrane region" description="Helical" evidence="13">
    <location>
        <begin position="207"/>
        <end position="234"/>
    </location>
</feature>
<dbReference type="PRINTS" id="PR01534">
    <property type="entry name" value="VOMERONASL1R"/>
</dbReference>
<evidence type="ECO:0000313" key="15">
    <source>
        <dbReference type="Proteomes" id="UP000245341"/>
    </source>
</evidence>
<evidence type="ECO:0000256" key="3">
    <source>
        <dbReference type="ARBA" id="ARBA00010663"/>
    </source>
</evidence>
<dbReference type="GO" id="GO:0005886">
    <property type="term" value="C:plasma membrane"/>
    <property type="evidence" value="ECO:0007669"/>
    <property type="project" value="UniProtKB-SubCell"/>
</dbReference>
<keyword evidence="8 13" id="KW-0297">G-protein coupled receptor</keyword>
<keyword evidence="9 13" id="KW-0472">Membrane</keyword>
<dbReference type="KEGG" id="lww:102750284"/>
<evidence type="ECO:0000259" key="14">
    <source>
        <dbReference type="PROSITE" id="PS50262"/>
    </source>
</evidence>
<evidence type="ECO:0000256" key="7">
    <source>
        <dbReference type="ARBA" id="ARBA00022989"/>
    </source>
</evidence>
<evidence type="ECO:0000256" key="9">
    <source>
        <dbReference type="ARBA" id="ARBA00023136"/>
    </source>
</evidence>
<feature type="transmembrane region" description="Helical" evidence="13">
    <location>
        <begin position="290"/>
        <end position="311"/>
    </location>
</feature>
<dbReference type="FunFam" id="1.20.1070.10:FF:000033">
    <property type="entry name" value="Vomeronasal type-1 receptor"/>
    <property type="match status" value="1"/>
</dbReference>
<organism evidence="15 16">
    <name type="scientific">Leptonychotes weddellii</name>
    <name type="common">Weddell seal</name>
    <name type="synonym">Otaria weddellii</name>
    <dbReference type="NCBI Taxonomy" id="9713"/>
    <lineage>
        <taxon>Eukaryota</taxon>
        <taxon>Metazoa</taxon>
        <taxon>Chordata</taxon>
        <taxon>Craniata</taxon>
        <taxon>Vertebrata</taxon>
        <taxon>Euteleostomi</taxon>
        <taxon>Mammalia</taxon>
        <taxon>Eutheria</taxon>
        <taxon>Laurasiatheria</taxon>
        <taxon>Carnivora</taxon>
        <taxon>Caniformia</taxon>
        <taxon>Pinnipedia</taxon>
        <taxon>Phocidae</taxon>
        <taxon>Monachinae</taxon>
        <taxon>Lobodontini</taxon>
        <taxon>Leptonychotes</taxon>
    </lineage>
</organism>
<comment type="subcellular location">
    <subcellularLocation>
        <location evidence="2 13">Cell membrane</location>
        <topology evidence="2 13">Multi-pass membrane protein</topology>
    </subcellularLocation>
</comment>
<name>A0A2U3YSB7_LEPWE</name>
<evidence type="ECO:0000256" key="8">
    <source>
        <dbReference type="ARBA" id="ARBA00023040"/>
    </source>
</evidence>
<dbReference type="GO" id="GO:0007606">
    <property type="term" value="P:sensory perception of chemical stimulus"/>
    <property type="evidence" value="ECO:0007669"/>
    <property type="project" value="UniProtKB-ARBA"/>
</dbReference>
<dbReference type="InterPro" id="IPR017452">
    <property type="entry name" value="GPCR_Rhodpsn_7TM"/>
</dbReference>
<dbReference type="PANTHER" id="PTHR24062">
    <property type="entry name" value="VOMERONASAL TYPE-1 RECEPTOR"/>
    <property type="match status" value="1"/>
</dbReference>
<keyword evidence="11" id="KW-0325">Glycoprotein</keyword>
<evidence type="ECO:0000256" key="10">
    <source>
        <dbReference type="ARBA" id="ARBA00023170"/>
    </source>
</evidence>
<keyword evidence="5 13" id="KW-0589">Pheromone response</keyword>
<feature type="transmembrane region" description="Helical" evidence="13">
    <location>
        <begin position="260"/>
        <end position="284"/>
    </location>
</feature>
<gene>
    <name evidence="16" type="primary">LOC102750284</name>
</gene>
<evidence type="ECO:0000256" key="11">
    <source>
        <dbReference type="ARBA" id="ARBA00023180"/>
    </source>
</evidence>
<dbReference type="Pfam" id="PF03402">
    <property type="entry name" value="V1R"/>
    <property type="match status" value="1"/>
</dbReference>
<protein>
    <recommendedName>
        <fullName evidence="13">Vomeronasal type-1 receptor</fullName>
    </recommendedName>
</protein>
<evidence type="ECO:0000256" key="5">
    <source>
        <dbReference type="ARBA" id="ARBA00022507"/>
    </source>
</evidence>
<feature type="domain" description="G-protein coupled receptors family 1 profile" evidence="14">
    <location>
        <begin position="48"/>
        <end position="311"/>
    </location>
</feature>
<dbReference type="Gene3D" id="1.20.1070.10">
    <property type="entry name" value="Rhodopsin 7-helix transmembrane proteins"/>
    <property type="match status" value="1"/>
</dbReference>
<accession>A0A2U3YSB7</accession>
<keyword evidence="12 13" id="KW-0807">Transducer</keyword>
<dbReference type="PROSITE" id="PS50262">
    <property type="entry name" value="G_PROTEIN_RECEP_F1_2"/>
    <property type="match status" value="1"/>
</dbReference>
<dbReference type="InterPro" id="IPR004072">
    <property type="entry name" value="Vmron_rcpt_1"/>
</dbReference>
<sequence>MYVSTSIEDYEEYACGEEYVQEASDPVQKVYHPNGLIFLTQTTVGILGNFSLLCHYVLLSFTDYRLKSTDFIHKHLTVANFLTLLCRAVPQTMAAFGWKHSLSHFGCKLLFFFHRVGRGVSIGSIGILSVYQAITISPRNSWWAELKVKAPKYIVPSIFLCWMLQMLVNVIFPLYLTSTLSEKNITKGCDKDFGYCSLVHDKTRDSYAALLSFPDVLCLGLMLWASSTMLFILYRHKKRVQHIRRTISSRSSPESRATKTILLLLSTFVYFYTLSSVFQVVLTLSDNPSWVLLNITAIMAMCFPTVSPFLLMSHNSKVPRLCFAWAGNIKSPRLMRNM</sequence>
<keyword evidence="15" id="KW-1185">Reference proteome</keyword>
<evidence type="ECO:0000256" key="6">
    <source>
        <dbReference type="ARBA" id="ARBA00022692"/>
    </source>
</evidence>
<dbReference type="GO" id="GO:0019236">
    <property type="term" value="P:response to pheromone"/>
    <property type="evidence" value="ECO:0007669"/>
    <property type="project" value="UniProtKB-KW"/>
</dbReference>
<dbReference type="CDD" id="cd13949">
    <property type="entry name" value="7tm_V1R_pheromone"/>
    <property type="match status" value="1"/>
</dbReference>
<dbReference type="OrthoDB" id="9606139at2759"/>
<dbReference type="RefSeq" id="XP_006746606.1">
    <property type="nucleotide sequence ID" value="XM_006746543.1"/>
</dbReference>
<feature type="transmembrane region" description="Helical" evidence="13">
    <location>
        <begin position="154"/>
        <end position="176"/>
    </location>
</feature>
<keyword evidence="4 13" id="KW-1003">Cell membrane</keyword>
<dbReference type="SUPFAM" id="SSF81321">
    <property type="entry name" value="Family A G protein-coupled receptor-like"/>
    <property type="match status" value="1"/>
</dbReference>
<keyword evidence="6 13" id="KW-0812">Transmembrane</keyword>
<evidence type="ECO:0000256" key="1">
    <source>
        <dbReference type="ARBA" id="ARBA00003878"/>
    </source>
</evidence>
<evidence type="ECO:0000256" key="12">
    <source>
        <dbReference type="ARBA" id="ARBA00023224"/>
    </source>
</evidence>
<feature type="transmembrane region" description="Helical" evidence="13">
    <location>
        <begin position="36"/>
        <end position="58"/>
    </location>
</feature>
<dbReference type="Proteomes" id="UP000245341">
    <property type="component" value="Unplaced"/>
</dbReference>
<keyword evidence="10 13" id="KW-0675">Receptor</keyword>
<evidence type="ECO:0000256" key="2">
    <source>
        <dbReference type="ARBA" id="ARBA00004651"/>
    </source>
</evidence>
<dbReference type="GeneID" id="102750284"/>
<keyword evidence="7 13" id="KW-1133">Transmembrane helix</keyword>
<dbReference type="GO" id="GO:0016503">
    <property type="term" value="F:pheromone receptor activity"/>
    <property type="evidence" value="ECO:0007669"/>
    <property type="project" value="InterPro"/>
</dbReference>
<comment type="similarity">
    <text evidence="3 13">Belongs to the G-protein coupled receptor 1 family.</text>
</comment>
<evidence type="ECO:0000313" key="16">
    <source>
        <dbReference type="RefSeq" id="XP_006746606.1"/>
    </source>
</evidence>
<comment type="function">
    <text evidence="1">Putative pheromone receptor.</text>
</comment>
<reference evidence="16" key="1">
    <citation type="submission" date="2025-08" db="UniProtKB">
        <authorList>
            <consortium name="RefSeq"/>
        </authorList>
    </citation>
    <scope>IDENTIFICATION</scope>
    <source>
        <tissue evidence="16">Liver</tissue>
    </source>
</reference>